<feature type="transmembrane region" description="Helical" evidence="1">
    <location>
        <begin position="32"/>
        <end position="53"/>
    </location>
</feature>
<reference evidence="3 4" key="1">
    <citation type="submission" date="2019-04" db="EMBL/GenBank/DDBJ databases">
        <title>Cohnella sp. nov., isolated from soil.</title>
        <authorList>
            <person name="Kim W."/>
        </authorList>
    </citation>
    <scope>NUCLEOTIDE SEQUENCE [LARGE SCALE GENOMIC DNA]</scope>
    <source>
        <strain evidence="3 4">CAU 1483</strain>
    </source>
</reference>
<gene>
    <name evidence="3" type="ORF">E5161_17610</name>
</gene>
<feature type="transmembrane region" description="Helical" evidence="1">
    <location>
        <begin position="105"/>
        <end position="132"/>
    </location>
</feature>
<dbReference type="EMBL" id="SUPK01000009">
    <property type="protein sequence ID" value="TJY39764.1"/>
    <property type="molecule type" value="Genomic_DNA"/>
</dbReference>
<name>A0A4U0F720_9BACL</name>
<accession>A0A4U0F720</accession>
<dbReference type="AlphaFoldDB" id="A0A4U0F720"/>
<feature type="transmembrane region" description="Helical" evidence="1">
    <location>
        <begin position="171"/>
        <end position="191"/>
    </location>
</feature>
<comment type="caution">
    <text evidence="3">The sequence shown here is derived from an EMBL/GenBank/DDBJ whole genome shotgun (WGS) entry which is preliminary data.</text>
</comment>
<feature type="domain" description="Putative sensor" evidence="2">
    <location>
        <begin position="13"/>
        <end position="199"/>
    </location>
</feature>
<evidence type="ECO:0000259" key="2">
    <source>
        <dbReference type="Pfam" id="PF13796"/>
    </source>
</evidence>
<proteinExistence type="predicted"/>
<keyword evidence="1" id="KW-1133">Transmembrane helix</keyword>
<keyword evidence="4" id="KW-1185">Reference proteome</keyword>
<dbReference type="Proteomes" id="UP000309673">
    <property type="component" value="Unassembled WGS sequence"/>
</dbReference>
<keyword evidence="1" id="KW-0812">Transmembrane</keyword>
<keyword evidence="1" id="KW-0472">Membrane</keyword>
<organism evidence="3 4">
    <name type="scientific">Cohnella pontilimi</name>
    <dbReference type="NCBI Taxonomy" id="2564100"/>
    <lineage>
        <taxon>Bacteria</taxon>
        <taxon>Bacillati</taxon>
        <taxon>Bacillota</taxon>
        <taxon>Bacilli</taxon>
        <taxon>Bacillales</taxon>
        <taxon>Paenibacillaceae</taxon>
        <taxon>Cohnella</taxon>
    </lineage>
</organism>
<evidence type="ECO:0000313" key="4">
    <source>
        <dbReference type="Proteomes" id="UP000309673"/>
    </source>
</evidence>
<evidence type="ECO:0000313" key="3">
    <source>
        <dbReference type="EMBL" id="TJY39764.1"/>
    </source>
</evidence>
<dbReference type="OrthoDB" id="2601288at2"/>
<dbReference type="RefSeq" id="WP_136779204.1">
    <property type="nucleotide sequence ID" value="NZ_SUPK01000009.1"/>
</dbReference>
<evidence type="ECO:0000256" key="1">
    <source>
        <dbReference type="SAM" id="Phobius"/>
    </source>
</evidence>
<protein>
    <recommendedName>
        <fullName evidence="2">Putative sensor domain-containing protein</fullName>
    </recommendedName>
</protein>
<dbReference type="Pfam" id="PF13796">
    <property type="entry name" value="Sensor"/>
    <property type="match status" value="1"/>
</dbReference>
<sequence>MKKQSAGRAWTMLILSLPKGMASLLTVVAGLSVSLPLSVFLIGLPLLAETLVLSTRMMDAERRYTDHWRNGSTDEPIVTSEHTGQWKGWKALLAVLVQGRSYRSLLYGLLQLPIGIAAFVAAIVLPVTAWAVMLSPLAYQVSVRMYAYDLFADDYLMNSLFADWSSYLRSWVYGGVGLVLVLLVPVILRAMGRLYAGWVKSISGKQPRNTPAIEQEAMPISMDALREPQLNA</sequence>
<dbReference type="InterPro" id="IPR025828">
    <property type="entry name" value="Put_sensor_dom"/>
</dbReference>